<dbReference type="OrthoDB" id="5514845at2"/>
<sequence>MGHSRPVQGLHDLPMWEAMRHGEIRLQRCRHCNRLRYPPAPICPNCLGEHAEWDTLRPFGTIISWVVFHRQYFDDFPPPHRCVAVRLDEGPIIVTTLAHDTPPRQLTGCRVALHVGEHVGRCQHFARLV</sequence>
<feature type="domain" description="ChsH2 C-terminal OB-fold" evidence="1">
    <location>
        <begin position="53"/>
        <end position="113"/>
    </location>
</feature>
<evidence type="ECO:0000259" key="1">
    <source>
        <dbReference type="Pfam" id="PF01796"/>
    </source>
</evidence>
<dbReference type="AlphaFoldDB" id="A0A5E4ZIR5"/>
<reference evidence="3 4" key="1">
    <citation type="submission" date="2019-08" db="EMBL/GenBank/DDBJ databases">
        <authorList>
            <person name="Peeters C."/>
        </authorList>
    </citation>
    <scope>NUCLEOTIDE SEQUENCE [LARGE SCALE GENOMIC DNA]</scope>
    <source>
        <strain evidence="3 4">LMG 31118</strain>
    </source>
</reference>
<evidence type="ECO:0000313" key="4">
    <source>
        <dbReference type="Proteomes" id="UP000414136"/>
    </source>
</evidence>
<dbReference type="GO" id="GO:0003677">
    <property type="term" value="F:DNA binding"/>
    <property type="evidence" value="ECO:0007669"/>
    <property type="project" value="UniProtKB-KW"/>
</dbReference>
<dbReference type="SUPFAM" id="SSF50249">
    <property type="entry name" value="Nucleic acid-binding proteins"/>
    <property type="match status" value="1"/>
</dbReference>
<dbReference type="InterPro" id="IPR052513">
    <property type="entry name" value="Thioester_dehydratase-like"/>
</dbReference>
<dbReference type="PANTHER" id="PTHR34075:SF5">
    <property type="entry name" value="BLR3430 PROTEIN"/>
    <property type="match status" value="1"/>
</dbReference>
<dbReference type="EMBL" id="CABPSQ010000001">
    <property type="protein sequence ID" value="VVE61259.1"/>
    <property type="molecule type" value="Genomic_DNA"/>
</dbReference>
<accession>A0A5E4ZIR5</accession>
<dbReference type="Proteomes" id="UP000414136">
    <property type="component" value="Unassembled WGS sequence"/>
</dbReference>
<keyword evidence="4" id="KW-1185">Reference proteome</keyword>
<dbReference type="Gene3D" id="6.10.30.10">
    <property type="match status" value="1"/>
</dbReference>
<feature type="domain" description="ChsH2 rubredoxin-like zinc ribbon" evidence="2">
    <location>
        <begin position="16"/>
        <end position="48"/>
    </location>
</feature>
<name>A0A5E4ZIR5_9BURK</name>
<proteinExistence type="predicted"/>
<dbReference type="PANTHER" id="PTHR34075">
    <property type="entry name" value="BLR3430 PROTEIN"/>
    <property type="match status" value="1"/>
</dbReference>
<gene>
    <name evidence="3" type="ORF">PCA31118_00516</name>
</gene>
<dbReference type="InterPro" id="IPR012340">
    <property type="entry name" value="NA-bd_OB-fold"/>
</dbReference>
<dbReference type="Pfam" id="PF12172">
    <property type="entry name" value="zf-ChsH2"/>
    <property type="match status" value="1"/>
</dbReference>
<dbReference type="InterPro" id="IPR002878">
    <property type="entry name" value="ChsH2_C"/>
</dbReference>
<dbReference type="Pfam" id="PF01796">
    <property type="entry name" value="OB_ChsH2_C"/>
    <property type="match status" value="1"/>
</dbReference>
<keyword evidence="3" id="KW-0238">DNA-binding</keyword>
<evidence type="ECO:0000259" key="2">
    <source>
        <dbReference type="Pfam" id="PF12172"/>
    </source>
</evidence>
<evidence type="ECO:0000313" key="3">
    <source>
        <dbReference type="EMBL" id="VVE61259.1"/>
    </source>
</evidence>
<organism evidence="3 4">
    <name type="scientific">Pandoraea captiosa</name>
    <dbReference type="NCBI Taxonomy" id="2508302"/>
    <lineage>
        <taxon>Bacteria</taxon>
        <taxon>Pseudomonadati</taxon>
        <taxon>Pseudomonadota</taxon>
        <taxon>Betaproteobacteria</taxon>
        <taxon>Burkholderiales</taxon>
        <taxon>Burkholderiaceae</taxon>
        <taxon>Pandoraea</taxon>
    </lineage>
</organism>
<dbReference type="InterPro" id="IPR022002">
    <property type="entry name" value="ChsH2_Znr"/>
</dbReference>
<protein>
    <submittedName>
        <fullName evidence="3">DNA-binding protein</fullName>
    </submittedName>
</protein>